<dbReference type="OrthoDB" id="36727at2759"/>
<protein>
    <recommendedName>
        <fullName evidence="5">thermospermine synthase</fullName>
        <ecNumber evidence="5">2.5.1.79</ecNumber>
    </recommendedName>
</protein>
<feature type="domain" description="PABS" evidence="7">
    <location>
        <begin position="25"/>
        <end position="279"/>
    </location>
</feature>
<evidence type="ECO:0000256" key="6">
    <source>
        <dbReference type="PROSITE-ProRule" id="PRU00354"/>
    </source>
</evidence>
<dbReference type="PROSITE" id="PS51006">
    <property type="entry name" value="PABS_2"/>
    <property type="match status" value="1"/>
</dbReference>
<reference evidence="8" key="2">
    <citation type="submission" date="2021-04" db="EMBL/GenBank/DDBJ databases">
        <authorList>
            <person name="Podell S."/>
        </authorList>
    </citation>
    <scope>NUCLEOTIDE SEQUENCE</scope>
    <source>
        <strain evidence="8">Hildebrandi</strain>
    </source>
</reference>
<organism evidence="8 9">
    <name type="scientific">Nitzschia inconspicua</name>
    <dbReference type="NCBI Taxonomy" id="303405"/>
    <lineage>
        <taxon>Eukaryota</taxon>
        <taxon>Sar</taxon>
        <taxon>Stramenopiles</taxon>
        <taxon>Ochrophyta</taxon>
        <taxon>Bacillariophyta</taxon>
        <taxon>Bacillariophyceae</taxon>
        <taxon>Bacillariophycidae</taxon>
        <taxon>Bacillariales</taxon>
        <taxon>Bacillariaceae</taxon>
        <taxon>Nitzschia</taxon>
    </lineage>
</organism>
<evidence type="ECO:0000256" key="3">
    <source>
        <dbReference type="ARBA" id="ARBA00023115"/>
    </source>
</evidence>
<feature type="active site" description="Proton acceptor" evidence="6">
    <location>
        <position position="186"/>
    </location>
</feature>
<dbReference type="Proteomes" id="UP000693970">
    <property type="component" value="Unassembled WGS sequence"/>
</dbReference>
<dbReference type="Pfam" id="PF01564">
    <property type="entry name" value="Spermine_synth"/>
    <property type="match status" value="1"/>
</dbReference>
<dbReference type="AlphaFoldDB" id="A0A9K3PR18"/>
<keyword evidence="2 6" id="KW-0808">Transferase</keyword>
<evidence type="ECO:0000313" key="9">
    <source>
        <dbReference type="Proteomes" id="UP000693970"/>
    </source>
</evidence>
<dbReference type="EMBL" id="JAGRRH010000015">
    <property type="protein sequence ID" value="KAG7356186.1"/>
    <property type="molecule type" value="Genomic_DNA"/>
</dbReference>
<dbReference type="PANTHER" id="PTHR43317:SF1">
    <property type="entry name" value="THERMOSPERMINE SYNTHASE ACAULIS5"/>
    <property type="match status" value="1"/>
</dbReference>
<dbReference type="InterPro" id="IPR035246">
    <property type="entry name" value="Spermidine_synt_N"/>
</dbReference>
<keyword evidence="3 6" id="KW-0620">Polyamine biosynthesis</keyword>
<keyword evidence="9" id="KW-1185">Reference proteome</keyword>
<dbReference type="PANTHER" id="PTHR43317">
    <property type="entry name" value="THERMOSPERMINE SYNTHASE ACAULIS5"/>
    <property type="match status" value="1"/>
</dbReference>
<evidence type="ECO:0000313" key="8">
    <source>
        <dbReference type="EMBL" id="KAG7356186.1"/>
    </source>
</evidence>
<dbReference type="GO" id="GO:0006596">
    <property type="term" value="P:polyamine biosynthetic process"/>
    <property type="evidence" value="ECO:0007669"/>
    <property type="project" value="UniProtKB-UniRule"/>
</dbReference>
<evidence type="ECO:0000259" key="7">
    <source>
        <dbReference type="PROSITE" id="PS51006"/>
    </source>
</evidence>
<name>A0A9K3PR18_9STRA</name>
<evidence type="ECO:0000256" key="4">
    <source>
        <dbReference type="ARBA" id="ARBA00048874"/>
    </source>
</evidence>
<dbReference type="FunFam" id="3.40.50.150:FF:000088">
    <property type="entry name" value="Polyamine aminopropyltransferase"/>
    <property type="match status" value="1"/>
</dbReference>
<dbReference type="CDD" id="cd02440">
    <property type="entry name" value="AdoMet_MTases"/>
    <property type="match status" value="1"/>
</dbReference>
<reference evidence="8" key="1">
    <citation type="journal article" date="2021" name="Sci. Rep.">
        <title>Diploid genomic architecture of Nitzschia inconspicua, an elite biomass production diatom.</title>
        <authorList>
            <person name="Oliver A."/>
            <person name="Podell S."/>
            <person name="Pinowska A."/>
            <person name="Traller J.C."/>
            <person name="Smith S.R."/>
            <person name="McClure R."/>
            <person name="Beliaev A."/>
            <person name="Bohutskyi P."/>
            <person name="Hill E.A."/>
            <person name="Rabines A."/>
            <person name="Zheng H."/>
            <person name="Allen L.Z."/>
            <person name="Kuo A."/>
            <person name="Grigoriev I.V."/>
            <person name="Allen A.E."/>
            <person name="Hazlebeck D."/>
            <person name="Allen E.E."/>
        </authorList>
    </citation>
    <scope>NUCLEOTIDE SEQUENCE</scope>
    <source>
        <strain evidence="8">Hildebrandi</strain>
    </source>
</reference>
<gene>
    <name evidence="8" type="ORF">IV203_000872</name>
</gene>
<dbReference type="InterPro" id="IPR030374">
    <property type="entry name" value="PABS"/>
</dbReference>
<evidence type="ECO:0000256" key="5">
    <source>
        <dbReference type="ARBA" id="ARBA00049721"/>
    </source>
</evidence>
<sequence>MVTTKPVSPPPYSDPAAIETQRAKAGFSFREDMAPGVVLEMDLKRILHSTESPYQQIDVIETVFGKTLVTDGKTQSTQSDEFAYHESLVHPAMLNFAHHNGSNGPKKVFVGGGGELATAREILRHHSVERCVMVDLDEKVVEVSVQILHEWGGKAVKNDPRFELITGDAYAYLLECKETFDVIVMDISDPIEAGPGVMLYTKELYERVVSCLSPNGVFVTQAGAADAVPPPHATTDKERDTICFGPIRNTLQEVFSCVLPYSQGIPSFGSDWGFVMAFNHRCAGDAKDVAAEWSSISPSVIDELIEGQIKGGESSLKMYDGITHLRMFNLSKAVRKHMERDTRIMTEDNPIFMY</sequence>
<accession>A0A9K3PR18</accession>
<evidence type="ECO:0000256" key="2">
    <source>
        <dbReference type="ARBA" id="ARBA00022679"/>
    </source>
</evidence>
<dbReference type="GO" id="GO:0010487">
    <property type="term" value="F:thermospermine synthase activity"/>
    <property type="evidence" value="ECO:0007669"/>
    <property type="project" value="UniProtKB-EC"/>
</dbReference>
<comment type="similarity">
    <text evidence="1">Belongs to the spermidine/spermine synthase family.</text>
</comment>
<comment type="caution">
    <text evidence="8">The sequence shown here is derived from an EMBL/GenBank/DDBJ whole genome shotgun (WGS) entry which is preliminary data.</text>
</comment>
<evidence type="ECO:0000256" key="1">
    <source>
        <dbReference type="ARBA" id="ARBA00007867"/>
    </source>
</evidence>
<dbReference type="InterPro" id="IPR001045">
    <property type="entry name" value="Spermi_synthase"/>
</dbReference>
<dbReference type="Pfam" id="PF17284">
    <property type="entry name" value="Spermine_synt_N"/>
    <property type="match status" value="1"/>
</dbReference>
<dbReference type="HAMAP" id="MF_00198">
    <property type="entry name" value="Spermidine_synth"/>
    <property type="match status" value="1"/>
</dbReference>
<dbReference type="EC" id="2.5.1.79" evidence="5"/>
<comment type="catalytic activity">
    <reaction evidence="4">
        <text>S-adenosyl 3-(methylsulfanyl)propylamine + spermidine = thermospermine + S-methyl-5'-thioadenosine + H(+)</text>
        <dbReference type="Rhea" id="RHEA:30515"/>
        <dbReference type="ChEBI" id="CHEBI:15378"/>
        <dbReference type="ChEBI" id="CHEBI:17509"/>
        <dbReference type="ChEBI" id="CHEBI:57443"/>
        <dbReference type="ChEBI" id="CHEBI:57834"/>
        <dbReference type="ChEBI" id="CHEBI:59903"/>
        <dbReference type="EC" id="2.5.1.79"/>
    </reaction>
</comment>
<proteinExistence type="inferred from homology"/>